<dbReference type="NCBIfam" id="NF040576">
    <property type="entry name" value="T2SS_GspM_XpsM"/>
    <property type="match status" value="1"/>
</dbReference>
<keyword evidence="3" id="KW-1185">Reference proteome</keyword>
<accession>A0ABZ0HUT8</accession>
<dbReference type="InterPro" id="IPR034756">
    <property type="entry name" value="T2SSM_b"/>
</dbReference>
<evidence type="ECO:0000256" key="1">
    <source>
        <dbReference type="SAM" id="Phobius"/>
    </source>
</evidence>
<proteinExistence type="predicted"/>
<keyword evidence="1" id="KW-0812">Transmembrane</keyword>
<keyword evidence="1" id="KW-0472">Membrane</keyword>
<dbReference type="Pfam" id="PF10741">
    <property type="entry name" value="T2SSM_b"/>
    <property type="match status" value="1"/>
</dbReference>
<evidence type="ECO:0000313" key="2">
    <source>
        <dbReference type="EMBL" id="WOJ90169.1"/>
    </source>
</evidence>
<dbReference type="RefSeq" id="WP_407339615.1">
    <property type="nucleotide sequence ID" value="NZ_CP136862.1"/>
</dbReference>
<dbReference type="Proteomes" id="UP001626536">
    <property type="component" value="Chromosome"/>
</dbReference>
<dbReference type="EMBL" id="CP136862">
    <property type="protein sequence ID" value="WOJ90169.1"/>
    <property type="molecule type" value="Genomic_DNA"/>
</dbReference>
<gene>
    <name evidence="2" type="primary">gspM</name>
    <name evidence="2" type="ORF">RZS28_02370</name>
</gene>
<protein>
    <submittedName>
        <fullName evidence="2">Type II secretion system protein GspM</fullName>
    </submittedName>
</protein>
<name>A0ABZ0HUT8_9HYPH</name>
<sequence length="187" mass="19554">MIQARSLTNQLSRAQASAIAGYAAAIAGFVIIVWLALSSLADDYAAFSAASELLDEMEGRRTPLAQLGAASGHVASGSPFLEGPTVTVAGAALQQRVVAAVKDAGGNVLSSQIDLQGTQANEGYVTLTANCEIDQTSLQQLLYDLEAGMPFLFIDQLVIQTPQSSGEKEGGPMRVRIDVSGQWQVAK</sequence>
<keyword evidence="1" id="KW-1133">Transmembrane helix</keyword>
<organism evidence="2 3">
    <name type="scientific">Methylocapsa polymorpha</name>
    <dbReference type="NCBI Taxonomy" id="3080828"/>
    <lineage>
        <taxon>Bacteria</taxon>
        <taxon>Pseudomonadati</taxon>
        <taxon>Pseudomonadota</taxon>
        <taxon>Alphaproteobacteria</taxon>
        <taxon>Hyphomicrobiales</taxon>
        <taxon>Beijerinckiaceae</taxon>
        <taxon>Methylocapsa</taxon>
    </lineage>
</organism>
<feature type="transmembrane region" description="Helical" evidence="1">
    <location>
        <begin position="20"/>
        <end position="41"/>
    </location>
</feature>
<evidence type="ECO:0000313" key="3">
    <source>
        <dbReference type="Proteomes" id="UP001626536"/>
    </source>
</evidence>
<reference evidence="2 3" key="1">
    <citation type="submission" date="2023-10" db="EMBL/GenBank/DDBJ databases">
        <title>Novel methanotroph of the genus Methylocapsa from a subarctic wetland.</title>
        <authorList>
            <person name="Belova S.E."/>
            <person name="Oshkin I.Y."/>
            <person name="Miroshnikov K."/>
            <person name="Dedysh S.N."/>
        </authorList>
    </citation>
    <scope>NUCLEOTIDE SEQUENCE [LARGE SCALE GENOMIC DNA]</scope>
    <source>
        <strain evidence="2 3">RX1</strain>
    </source>
</reference>